<evidence type="ECO:0000256" key="1">
    <source>
        <dbReference type="SAM" id="MobiDB-lite"/>
    </source>
</evidence>
<feature type="compositionally biased region" description="Basic and acidic residues" evidence="1">
    <location>
        <begin position="754"/>
        <end position="770"/>
    </location>
</feature>
<proteinExistence type="predicted"/>
<feature type="region of interest" description="Disordered" evidence="1">
    <location>
        <begin position="310"/>
        <end position="1025"/>
    </location>
</feature>
<feature type="compositionally biased region" description="Polar residues" evidence="1">
    <location>
        <begin position="157"/>
        <end position="172"/>
    </location>
</feature>
<feature type="compositionally biased region" description="Basic and acidic residues" evidence="1">
    <location>
        <begin position="320"/>
        <end position="343"/>
    </location>
</feature>
<organism evidence="2 3">
    <name type="scientific">Symbiodinium microadriaticum</name>
    <name type="common">Dinoflagellate</name>
    <name type="synonym">Zooxanthella microadriatica</name>
    <dbReference type="NCBI Taxonomy" id="2951"/>
    <lineage>
        <taxon>Eukaryota</taxon>
        <taxon>Sar</taxon>
        <taxon>Alveolata</taxon>
        <taxon>Dinophyceae</taxon>
        <taxon>Suessiales</taxon>
        <taxon>Symbiodiniaceae</taxon>
        <taxon>Symbiodinium</taxon>
    </lineage>
</organism>
<name>A0A1Q9E7V0_SYMMI</name>
<sequence>MIGCRLPESPVHCRKCIFQEEGSATALVAVDFWCHPQRPGPRRREANRAVFPWAPSRSRPCKACDLGWTTSKDHTGLDSELARSSPHFLTGLTSVLTETLEEPSEATGSEATGPPGTVQEKKPAEVPTLKPAPSPRKAPCALAQSTRRSLPTPWRRGSTQELSPSRRSSQGRAPSKSSRSPSKSSRSPSKSSPQRGSISSSSMFPSRDGQETSDLGRSSTFGHSLSLKDQLATPTAKPGIKEEEPTSKLIEMEPEPDRMRGDSPVQIDDSALEVHDQDDAPHEEDILRLPMFLACARKVQRVWRWQCQRKATRGASQDLESPKHQEVAKVAEVSAADKDRPRASAENTAEAHGNGAVHLSSGVQSGRTAAGDADPTEEVGKASSVGQVTCGAETQATSPADTSAAKEAAGEKARDEVPKFEGPTAVEPGLGESSSRDQEGDGRERVDSGRSQCIDPSATAGSTSPTQPPHRIKFAEEEAGCDASNTSAAGQVVFAAEKSQESNSMGRPSATELCPGEGALSYSENPASPSEDGAFSRAAGAEDHRDQAVQGSSDAEAADAERATDEVPKSDRPTAEELGLDDDSRSYSEDPGSPSEDGAFSRAAGAEDHRDQAVQGSSDAEAADAERATDEVPKLDRPTAEELGLDDDSRSYSEDPGSPSEDGAFSRAAGAEDHRDQAVQGSSDAEAADAERATDEVPKSDRPTAEELGLDDDSRSYSEDPGSPSEDGAFSRAAGAEDHRDQAAQGSSDAEAADAERATDEVPKSDRPTAEELGLDDDSRSYSEDPASASEDGAFSRTSGADDHPDQAVQAQGAAVAKEVAAAHIATDDEPKSDQPTAEQLGVDDSPRDSRTLLTFAVDLQEPASSPESNFLPDPTLSEVRPDEADSLAEYQWDTKPMSSDEDIADEYEASYAETEEEVKSSVSAPKSGVAVSEDLAHSHASSDHADQRGPLRASSSEGSNKLTVSEDSKVIESSQSRFLQPLEEASVLESGYSGQWSELDAGPRHVSKDLSEDAYSGDWSEEGA</sequence>
<feature type="compositionally biased region" description="Basic and acidic residues" evidence="1">
    <location>
        <begin position="1002"/>
        <end position="1012"/>
    </location>
</feature>
<keyword evidence="3" id="KW-1185">Reference proteome</keyword>
<dbReference type="AlphaFoldDB" id="A0A1Q9E7V0"/>
<feature type="compositionally biased region" description="Polar residues" evidence="1">
    <location>
        <begin position="384"/>
        <end position="401"/>
    </location>
</feature>
<feature type="compositionally biased region" description="Basic and acidic residues" evidence="1">
    <location>
        <begin position="559"/>
        <end position="575"/>
    </location>
</feature>
<reference evidence="2 3" key="1">
    <citation type="submission" date="2016-02" db="EMBL/GenBank/DDBJ databases">
        <title>Genome analysis of coral dinoflagellate symbionts highlights evolutionary adaptations to a symbiotic lifestyle.</title>
        <authorList>
            <person name="Aranda M."/>
            <person name="Li Y."/>
            <person name="Liew Y.J."/>
            <person name="Baumgarten S."/>
            <person name="Simakov O."/>
            <person name="Wilson M."/>
            <person name="Piel J."/>
            <person name="Ashoor H."/>
            <person name="Bougouffa S."/>
            <person name="Bajic V.B."/>
            <person name="Ryu T."/>
            <person name="Ravasi T."/>
            <person name="Bayer T."/>
            <person name="Micklem G."/>
            <person name="Kim H."/>
            <person name="Bhak J."/>
            <person name="Lajeunesse T.C."/>
            <person name="Voolstra C.R."/>
        </authorList>
    </citation>
    <scope>NUCLEOTIDE SEQUENCE [LARGE SCALE GENOMIC DNA]</scope>
    <source>
        <strain evidence="2 3">CCMP2467</strain>
    </source>
</reference>
<feature type="compositionally biased region" description="Basic and acidic residues" evidence="1">
    <location>
        <begin position="272"/>
        <end position="281"/>
    </location>
</feature>
<accession>A0A1Q9E7V0</accession>
<feature type="compositionally biased region" description="Polar residues" evidence="1">
    <location>
        <begin position="954"/>
        <end position="964"/>
    </location>
</feature>
<feature type="region of interest" description="Disordered" evidence="1">
    <location>
        <begin position="98"/>
        <end position="281"/>
    </location>
</feature>
<dbReference type="EMBL" id="LSRX01000235">
    <property type="protein sequence ID" value="OLQ03481.1"/>
    <property type="molecule type" value="Genomic_DNA"/>
</dbReference>
<feature type="compositionally biased region" description="Basic and acidic residues" evidence="1">
    <location>
        <begin position="434"/>
        <end position="448"/>
    </location>
</feature>
<feature type="compositionally biased region" description="Acidic residues" evidence="1">
    <location>
        <begin position="900"/>
        <end position="917"/>
    </location>
</feature>
<dbReference type="Proteomes" id="UP000186817">
    <property type="component" value="Unassembled WGS sequence"/>
</dbReference>
<protein>
    <submittedName>
        <fullName evidence="2">Uncharacterized protein</fullName>
    </submittedName>
</protein>
<feature type="compositionally biased region" description="Polar residues" evidence="1">
    <location>
        <begin position="212"/>
        <end position="223"/>
    </location>
</feature>
<feature type="compositionally biased region" description="Basic and acidic residues" evidence="1">
    <location>
        <begin position="624"/>
        <end position="640"/>
    </location>
</feature>
<dbReference type="OrthoDB" id="432749at2759"/>
<evidence type="ECO:0000313" key="3">
    <source>
        <dbReference type="Proteomes" id="UP000186817"/>
    </source>
</evidence>
<evidence type="ECO:0000313" key="2">
    <source>
        <dbReference type="EMBL" id="OLQ03481.1"/>
    </source>
</evidence>
<feature type="compositionally biased region" description="Basic and acidic residues" evidence="1">
    <location>
        <begin position="935"/>
        <end position="950"/>
    </location>
</feature>
<feature type="compositionally biased region" description="Low complexity" evidence="1">
    <location>
        <begin position="175"/>
        <end position="202"/>
    </location>
</feature>
<feature type="compositionally biased region" description="Basic and acidic residues" evidence="1">
    <location>
        <begin position="689"/>
        <end position="705"/>
    </location>
</feature>
<gene>
    <name evidence="2" type="ORF">AK812_SmicGene13575</name>
</gene>
<feature type="compositionally biased region" description="Low complexity" evidence="1">
    <location>
        <begin position="807"/>
        <end position="825"/>
    </location>
</feature>
<feature type="compositionally biased region" description="Basic and acidic residues" evidence="1">
    <location>
        <begin position="408"/>
        <end position="419"/>
    </location>
</feature>
<comment type="caution">
    <text evidence="2">The sequence shown here is derived from an EMBL/GenBank/DDBJ whole genome shotgun (WGS) entry which is preliminary data.</text>
</comment>